<feature type="transmembrane region" description="Helical" evidence="1">
    <location>
        <begin position="329"/>
        <end position="350"/>
    </location>
</feature>
<keyword evidence="1" id="KW-0472">Membrane</keyword>
<keyword evidence="1" id="KW-0812">Transmembrane</keyword>
<dbReference type="KEGG" id="acae:HYG86_18140"/>
<evidence type="ECO:0000313" key="4">
    <source>
        <dbReference type="Proteomes" id="UP000516160"/>
    </source>
</evidence>
<reference evidence="3 4" key="1">
    <citation type="submission" date="2020-07" db="EMBL/GenBank/DDBJ databases">
        <title>Alkalicella. sp. LB2 genome.</title>
        <authorList>
            <person name="Postec A."/>
            <person name="Quemeneur M."/>
        </authorList>
    </citation>
    <scope>NUCLEOTIDE SEQUENCE [LARGE SCALE GENOMIC DNA]</scope>
    <source>
        <strain evidence="3 4">LB2</strain>
    </source>
</reference>
<keyword evidence="1" id="KW-1133">Transmembrane helix</keyword>
<evidence type="ECO:0000256" key="1">
    <source>
        <dbReference type="SAM" id="Phobius"/>
    </source>
</evidence>
<proteinExistence type="predicted"/>
<feature type="signal peptide" evidence="2">
    <location>
        <begin position="1"/>
        <end position="28"/>
    </location>
</feature>
<organism evidence="3 4">
    <name type="scientific">Alkalicella caledoniensis</name>
    <dbReference type="NCBI Taxonomy" id="2731377"/>
    <lineage>
        <taxon>Bacteria</taxon>
        <taxon>Bacillati</taxon>
        <taxon>Bacillota</taxon>
        <taxon>Clostridia</taxon>
        <taxon>Eubacteriales</taxon>
        <taxon>Proteinivoracaceae</taxon>
        <taxon>Alkalicella</taxon>
    </lineage>
</organism>
<keyword evidence="4" id="KW-1185">Reference proteome</keyword>
<name>A0A7G9WCZ4_ALKCA</name>
<dbReference type="InterPro" id="IPR008965">
    <property type="entry name" value="CBM2/CBM3_carb-bd_dom_sf"/>
</dbReference>
<accession>A0A7G9WCZ4</accession>
<feature type="chain" id="PRO_5028921540" description="Cohesin domain-containing protein" evidence="2">
    <location>
        <begin position="29"/>
        <end position="361"/>
    </location>
</feature>
<evidence type="ECO:0000313" key="3">
    <source>
        <dbReference type="EMBL" id="QNO16556.1"/>
    </source>
</evidence>
<gene>
    <name evidence="3" type="ORF">HYG86_18140</name>
</gene>
<keyword evidence="2" id="KW-0732">Signal</keyword>
<dbReference type="Gene3D" id="2.60.40.680">
    <property type="match status" value="1"/>
</dbReference>
<sequence>MKTFKIKTVIYISILTLVLSFFPSVSFAQNVELSISVDSQEISKGEYFVVTVTFTGNQPIGDLTAEITYDEELMTYQSGGGNAVQLSNGKGGIWDIGSPYRNSLMYSFTFRANDSGEAKFEITHSEVIGHGTETLLGSPIGSKTITIASSEDNEPTEPVEEPEPQEELVEITRGGKTLIIPKNGPKTSLPPGFELTSLTLDNQVLTVARHAKTGLTLIYAVDENLKEGFYVYDPVLNTFYNYFYIDAEQRYTFLHPVEDIVGFSLTTLDIQGNEITVLKSDDNFNGKYLIYAMNQEGAAHYYFFDDAENTLQRAWLTTTNVEGEQNDNFSWIIFVLSGICVALLLVIFRIRTKTKSKNVRS</sequence>
<dbReference type="AlphaFoldDB" id="A0A7G9WCZ4"/>
<evidence type="ECO:0000256" key="2">
    <source>
        <dbReference type="SAM" id="SignalP"/>
    </source>
</evidence>
<dbReference type="RefSeq" id="WP_213166949.1">
    <property type="nucleotide sequence ID" value="NZ_CP058559.1"/>
</dbReference>
<dbReference type="SUPFAM" id="SSF49384">
    <property type="entry name" value="Carbohydrate-binding domain"/>
    <property type="match status" value="1"/>
</dbReference>
<dbReference type="GO" id="GO:0030246">
    <property type="term" value="F:carbohydrate binding"/>
    <property type="evidence" value="ECO:0007669"/>
    <property type="project" value="InterPro"/>
</dbReference>
<protein>
    <recommendedName>
        <fullName evidence="5">Cohesin domain-containing protein</fullName>
    </recommendedName>
</protein>
<evidence type="ECO:0008006" key="5">
    <source>
        <dbReference type="Google" id="ProtNLM"/>
    </source>
</evidence>
<dbReference type="Proteomes" id="UP000516160">
    <property type="component" value="Chromosome"/>
</dbReference>
<dbReference type="EMBL" id="CP058559">
    <property type="protein sequence ID" value="QNO16556.1"/>
    <property type="molecule type" value="Genomic_DNA"/>
</dbReference>